<dbReference type="Pfam" id="PF00550">
    <property type="entry name" value="PP-binding"/>
    <property type="match status" value="1"/>
</dbReference>
<reference evidence="2 3" key="1">
    <citation type="submission" date="2015-10" db="EMBL/GenBank/DDBJ databases">
        <title>Draft genome sequence of Streptomyces griseoruber DSM 40281, type strain for the species Streptomyces griseoruber.</title>
        <authorList>
            <person name="Ruckert C."/>
            <person name="Winkler A."/>
            <person name="Kalinowski J."/>
            <person name="Kampfer P."/>
            <person name="Glaeser S."/>
        </authorList>
    </citation>
    <scope>NUCLEOTIDE SEQUENCE [LARGE SCALE GENOMIC DNA]</scope>
    <source>
        <strain evidence="2 3">DSM 40281</strain>
    </source>
</reference>
<dbReference type="EMBL" id="LMWW01000065">
    <property type="protein sequence ID" value="KUN76691.1"/>
    <property type="molecule type" value="Genomic_DNA"/>
</dbReference>
<feature type="domain" description="Carrier" evidence="1">
    <location>
        <begin position="3"/>
        <end position="82"/>
    </location>
</feature>
<dbReference type="InterPro" id="IPR009081">
    <property type="entry name" value="PP-bd_ACP"/>
</dbReference>
<protein>
    <submittedName>
        <fullName evidence="2">Coronafacic acid synthetase</fullName>
    </submittedName>
</protein>
<dbReference type="Gene3D" id="1.10.1200.10">
    <property type="entry name" value="ACP-like"/>
    <property type="match status" value="1"/>
</dbReference>
<gene>
    <name evidence="2" type="ORF">AQJ64_37440</name>
</gene>
<proteinExistence type="predicted"/>
<evidence type="ECO:0000313" key="3">
    <source>
        <dbReference type="Proteomes" id="UP000052982"/>
    </source>
</evidence>
<keyword evidence="3" id="KW-1185">Reference proteome</keyword>
<sequence>MLVSIEATIKRILVDDLFVSVPQTEIGLDDGLRDVLGLDSLGFTELRAQCEYAFGIRISDEDFVPENFSSVRALTRLVTRLGESIQDGAGSR</sequence>
<dbReference type="SUPFAM" id="SSF47336">
    <property type="entry name" value="ACP-like"/>
    <property type="match status" value="1"/>
</dbReference>
<accession>A0A124I1A5</accession>
<evidence type="ECO:0000313" key="2">
    <source>
        <dbReference type="EMBL" id="KUN76691.1"/>
    </source>
</evidence>
<dbReference type="STRING" id="1943.AQJ64_37440"/>
<dbReference type="PROSITE" id="PS50075">
    <property type="entry name" value="CARRIER"/>
    <property type="match status" value="1"/>
</dbReference>
<name>A0A124I1A5_9ACTN</name>
<dbReference type="Proteomes" id="UP000052982">
    <property type="component" value="Unassembled WGS sequence"/>
</dbReference>
<evidence type="ECO:0000259" key="1">
    <source>
        <dbReference type="PROSITE" id="PS50075"/>
    </source>
</evidence>
<dbReference type="InterPro" id="IPR036736">
    <property type="entry name" value="ACP-like_sf"/>
</dbReference>
<organism evidence="2 3">
    <name type="scientific">Streptomyces griseoruber</name>
    <dbReference type="NCBI Taxonomy" id="1943"/>
    <lineage>
        <taxon>Bacteria</taxon>
        <taxon>Bacillati</taxon>
        <taxon>Actinomycetota</taxon>
        <taxon>Actinomycetes</taxon>
        <taxon>Kitasatosporales</taxon>
        <taxon>Streptomycetaceae</taxon>
        <taxon>Streptomyces</taxon>
    </lineage>
</organism>
<dbReference type="AlphaFoldDB" id="A0A124I1A5"/>
<comment type="caution">
    <text evidence="2">The sequence shown here is derived from an EMBL/GenBank/DDBJ whole genome shotgun (WGS) entry which is preliminary data.</text>
</comment>